<dbReference type="PANTHER" id="PTHR30388:SF6">
    <property type="entry name" value="XANTHINE DEHYDROGENASE SUBUNIT A-RELATED"/>
    <property type="match status" value="1"/>
</dbReference>
<keyword evidence="5" id="KW-1185">Reference proteome</keyword>
<evidence type="ECO:0000256" key="1">
    <source>
        <dbReference type="SAM" id="MobiDB-lite"/>
    </source>
</evidence>
<gene>
    <name evidence="4" type="ORF">C475_21744</name>
</gene>
<dbReference type="PANTHER" id="PTHR30388">
    <property type="entry name" value="ALDEHYDE OXIDOREDUCTASE MOLYBDENUM COFACTOR ASSEMBLY PROTEIN"/>
    <property type="match status" value="1"/>
</dbReference>
<name>M0C9Q2_9EURY</name>
<feature type="region of interest" description="Disordered" evidence="1">
    <location>
        <begin position="366"/>
        <end position="385"/>
    </location>
</feature>
<evidence type="ECO:0000313" key="5">
    <source>
        <dbReference type="Proteomes" id="UP000011626"/>
    </source>
</evidence>
<accession>M0C9Q2</accession>
<feature type="domain" description="XdhC Rossmann" evidence="3">
    <location>
        <begin position="215"/>
        <end position="359"/>
    </location>
</feature>
<evidence type="ECO:0000259" key="3">
    <source>
        <dbReference type="Pfam" id="PF13478"/>
    </source>
</evidence>
<dbReference type="Pfam" id="PF02625">
    <property type="entry name" value="XdhC_CoxI"/>
    <property type="match status" value="1"/>
</dbReference>
<dbReference type="PATRIC" id="fig|797114.5.peg.4386"/>
<dbReference type="STRING" id="797114.C475_21744"/>
<evidence type="ECO:0000259" key="2">
    <source>
        <dbReference type="Pfam" id="PF02625"/>
    </source>
</evidence>
<reference evidence="4 5" key="1">
    <citation type="journal article" date="2014" name="PLoS Genet.">
        <title>Phylogenetically driven sequencing of extremely halophilic archaea reveals strategies for static and dynamic osmo-response.</title>
        <authorList>
            <person name="Becker E.A."/>
            <person name="Seitzer P.M."/>
            <person name="Tritt A."/>
            <person name="Larsen D."/>
            <person name="Krusor M."/>
            <person name="Yao A.I."/>
            <person name="Wu D."/>
            <person name="Madern D."/>
            <person name="Eisen J.A."/>
            <person name="Darling A.E."/>
            <person name="Facciotti M.T."/>
        </authorList>
    </citation>
    <scope>NUCLEOTIDE SEQUENCE [LARGE SCALE GENOMIC DNA]</scope>
    <source>
        <strain evidence="4 5">2-9-1</strain>
    </source>
</reference>
<feature type="compositionally biased region" description="Basic and acidic residues" evidence="1">
    <location>
        <begin position="367"/>
        <end position="385"/>
    </location>
</feature>
<evidence type="ECO:0000313" key="4">
    <source>
        <dbReference type="EMBL" id="ELZ19965.1"/>
    </source>
</evidence>
<protein>
    <submittedName>
        <fullName evidence="4">XdhC family protein</fullName>
    </submittedName>
</protein>
<dbReference type="eggNOG" id="arCOG01929">
    <property type="taxonomic scope" value="Archaea"/>
</dbReference>
<proteinExistence type="predicted"/>
<dbReference type="Gene3D" id="3.40.50.720">
    <property type="entry name" value="NAD(P)-binding Rossmann-like Domain"/>
    <property type="match status" value="1"/>
</dbReference>
<dbReference type="Proteomes" id="UP000011626">
    <property type="component" value="Unassembled WGS sequence"/>
</dbReference>
<comment type="caution">
    <text evidence="4">The sequence shown here is derived from an EMBL/GenBank/DDBJ whole genome shotgun (WGS) entry which is preliminary data.</text>
</comment>
<dbReference type="RefSeq" id="WP_006886012.1">
    <property type="nucleotide sequence ID" value="NZ_AOIU01000048.1"/>
</dbReference>
<dbReference type="InterPro" id="IPR003777">
    <property type="entry name" value="XdhC_CoxI"/>
</dbReference>
<dbReference type="OrthoDB" id="33067at2157"/>
<dbReference type="AlphaFoldDB" id="M0C9Q2"/>
<organism evidence="4 5">
    <name type="scientific">Halosimplex carlsbadense 2-9-1</name>
    <dbReference type="NCBI Taxonomy" id="797114"/>
    <lineage>
        <taxon>Archaea</taxon>
        <taxon>Methanobacteriati</taxon>
        <taxon>Methanobacteriota</taxon>
        <taxon>Stenosarchaea group</taxon>
        <taxon>Halobacteria</taxon>
        <taxon>Halobacteriales</taxon>
        <taxon>Haloarculaceae</taxon>
        <taxon>Halosimplex</taxon>
    </lineage>
</organism>
<dbReference type="Pfam" id="PF13478">
    <property type="entry name" value="XdhC_C"/>
    <property type="match status" value="1"/>
</dbReference>
<feature type="domain" description="XdhC- CoxI" evidence="2">
    <location>
        <begin position="25"/>
        <end position="91"/>
    </location>
</feature>
<dbReference type="InterPro" id="IPR052698">
    <property type="entry name" value="MoCofactor_Util/Proc"/>
</dbReference>
<dbReference type="EMBL" id="AOIU01000048">
    <property type="protein sequence ID" value="ELZ19965.1"/>
    <property type="molecule type" value="Genomic_DNA"/>
</dbReference>
<sequence length="385" mass="40350">MTEDAAGDPWRVTEKDFRAQVRTSRRTGRAAAVVTVATVEGSAYRRPGAKMLVPADGGTVGAVTAGCLEDPVVDLAREVIEAGRPRLETFDLMDSGDDSWGLGLGCNGVIDLLVEPLDASLDHPLATLADGEPSTVLTVVDSADDRHVGNRLVVDPDGTRREVSDREPVPGAVRDAVAGTVDRLHGTGEARTVAVETDGGSTTVLVDSLQPLAELLIFGSQNDLPPLAGLAADVGFRVSVHSPRGAVDEGTFPSADAVTTGHPSTVADSVRADEHTYAVVMSHNLVDDRIAVETLLTETGVPYVGLMGPRARFEELRESMAEGGEPLPQSALDRLSTPVGLDLGGGEPMEIALSVVSEVLAVSNGREGGRLRDHDGPIHPRMSDE</sequence>
<dbReference type="InterPro" id="IPR027051">
    <property type="entry name" value="XdhC_Rossmann_dom"/>
</dbReference>